<feature type="region of interest" description="Disordered" evidence="1">
    <location>
        <begin position="1"/>
        <end position="55"/>
    </location>
</feature>
<name>A0A368QY20_SETIT</name>
<feature type="region of interest" description="Disordered" evidence="1">
    <location>
        <begin position="159"/>
        <end position="181"/>
    </location>
</feature>
<sequence length="181" mass="18743">MAASLRKGGGGGGQGATEDEDGGGDGEGSRVSAAVGCGRGGKTAGASRPASEQSRVTVAVGGGGEFGGAGERAVWMGMGRVAGDRSRRRLCGEEGNGNMVVGQRPSQVGKLGIGINVRKMSGVEMAGDVVMMMDMRIQVEKRYEGRQWRTAATGNVASQRNLGRWRERDGDARSVRAKGER</sequence>
<protein>
    <recommendedName>
        <fullName evidence="3">DUF834 domain-containing protein</fullName>
    </recommendedName>
</protein>
<dbReference type="EMBL" id="CM003531">
    <property type="protein sequence ID" value="RCV22846.1"/>
    <property type="molecule type" value="Genomic_DNA"/>
</dbReference>
<evidence type="ECO:0008006" key="3">
    <source>
        <dbReference type="Google" id="ProtNLM"/>
    </source>
</evidence>
<reference evidence="2" key="2">
    <citation type="submission" date="2015-07" db="EMBL/GenBank/DDBJ databases">
        <authorList>
            <person name="Noorani M."/>
        </authorList>
    </citation>
    <scope>NUCLEOTIDE SEQUENCE</scope>
    <source>
        <strain evidence="2">Yugu1</strain>
    </source>
</reference>
<evidence type="ECO:0000313" key="2">
    <source>
        <dbReference type="EMBL" id="RCV22846.1"/>
    </source>
</evidence>
<dbReference type="AlphaFoldDB" id="A0A368QY20"/>
<evidence type="ECO:0000256" key="1">
    <source>
        <dbReference type="SAM" id="MobiDB-lite"/>
    </source>
</evidence>
<reference evidence="2" key="1">
    <citation type="journal article" date="2012" name="Nat. Biotechnol.">
        <title>Reference genome sequence of the model plant Setaria.</title>
        <authorList>
            <person name="Bennetzen J.L."/>
            <person name="Schmutz J."/>
            <person name="Wang H."/>
            <person name="Percifield R."/>
            <person name="Hawkins J."/>
            <person name="Pontaroli A.C."/>
            <person name="Estep M."/>
            <person name="Feng L."/>
            <person name="Vaughn J.N."/>
            <person name="Grimwood J."/>
            <person name="Jenkins J."/>
            <person name="Barry K."/>
            <person name="Lindquist E."/>
            <person name="Hellsten U."/>
            <person name="Deshpande S."/>
            <person name="Wang X."/>
            <person name="Wu X."/>
            <person name="Mitros T."/>
            <person name="Triplett J."/>
            <person name="Yang X."/>
            <person name="Ye C.Y."/>
            <person name="Mauro-Herrera M."/>
            <person name="Wang L."/>
            <person name="Li P."/>
            <person name="Sharma M."/>
            <person name="Sharma R."/>
            <person name="Ronald P.C."/>
            <person name="Panaud O."/>
            <person name="Kellogg E.A."/>
            <person name="Brutnell T.P."/>
            <person name="Doust A.N."/>
            <person name="Tuskan G.A."/>
            <person name="Rokhsar D."/>
            <person name="Devos K.M."/>
        </authorList>
    </citation>
    <scope>NUCLEOTIDE SEQUENCE [LARGE SCALE GENOMIC DNA]</scope>
    <source>
        <strain evidence="2">Yugu1</strain>
    </source>
</reference>
<proteinExistence type="predicted"/>
<gene>
    <name evidence="2" type="ORF">SETIT_4G252500v2</name>
</gene>
<feature type="compositionally biased region" description="Basic and acidic residues" evidence="1">
    <location>
        <begin position="164"/>
        <end position="181"/>
    </location>
</feature>
<accession>A0A368QY20</accession>
<organism evidence="2">
    <name type="scientific">Setaria italica</name>
    <name type="common">Foxtail millet</name>
    <name type="synonym">Panicum italicum</name>
    <dbReference type="NCBI Taxonomy" id="4555"/>
    <lineage>
        <taxon>Eukaryota</taxon>
        <taxon>Viridiplantae</taxon>
        <taxon>Streptophyta</taxon>
        <taxon>Embryophyta</taxon>
        <taxon>Tracheophyta</taxon>
        <taxon>Spermatophyta</taxon>
        <taxon>Magnoliopsida</taxon>
        <taxon>Liliopsida</taxon>
        <taxon>Poales</taxon>
        <taxon>Poaceae</taxon>
        <taxon>PACMAD clade</taxon>
        <taxon>Panicoideae</taxon>
        <taxon>Panicodae</taxon>
        <taxon>Paniceae</taxon>
        <taxon>Cenchrinae</taxon>
        <taxon>Setaria</taxon>
    </lineage>
</organism>